<keyword evidence="3" id="KW-1185">Reference proteome</keyword>
<name>A0A1D7VNM0_9ACTN</name>
<evidence type="ECO:0000313" key="3">
    <source>
        <dbReference type="Proteomes" id="UP000094094"/>
    </source>
</evidence>
<accession>A0A1D7VNM0</accession>
<reference evidence="2 3" key="1">
    <citation type="submission" date="2016-09" db="EMBL/GenBank/DDBJ databases">
        <title>Complete genome sequencing of Streptomyces lydicus 103 and metabolic pathways analysis of antibiotic biosynthesis.</title>
        <authorList>
            <person name="Jia N."/>
            <person name="Ding M.-Z."/>
            <person name="Gao F."/>
            <person name="Yuan Y.-J."/>
        </authorList>
    </citation>
    <scope>NUCLEOTIDE SEQUENCE [LARGE SCALE GENOMIC DNA]</scope>
    <source>
        <strain evidence="2 3">103</strain>
    </source>
</reference>
<dbReference type="EMBL" id="CP017157">
    <property type="protein sequence ID" value="AOP48347.1"/>
    <property type="molecule type" value="Genomic_DNA"/>
</dbReference>
<evidence type="ECO:0000256" key="1">
    <source>
        <dbReference type="SAM" id="MobiDB-lite"/>
    </source>
</evidence>
<evidence type="ECO:0000313" key="2">
    <source>
        <dbReference type="EMBL" id="AOP48347.1"/>
    </source>
</evidence>
<protein>
    <submittedName>
        <fullName evidence="2">Uncharacterized protein</fullName>
    </submittedName>
</protein>
<feature type="region of interest" description="Disordered" evidence="1">
    <location>
        <begin position="80"/>
        <end position="118"/>
    </location>
</feature>
<dbReference type="AlphaFoldDB" id="A0A1D7VNM0"/>
<dbReference type="Proteomes" id="UP000094094">
    <property type="component" value="Chromosome"/>
</dbReference>
<dbReference type="KEGG" id="slc:SL103_20790"/>
<organism evidence="2 3">
    <name type="scientific">Streptomyces lydicus</name>
    <dbReference type="NCBI Taxonomy" id="47763"/>
    <lineage>
        <taxon>Bacteria</taxon>
        <taxon>Bacillati</taxon>
        <taxon>Actinomycetota</taxon>
        <taxon>Actinomycetes</taxon>
        <taxon>Kitasatosporales</taxon>
        <taxon>Streptomycetaceae</taxon>
        <taxon>Streptomyces</taxon>
    </lineage>
</organism>
<proteinExistence type="predicted"/>
<sequence length="118" mass="12903">MTGYLRASAGLSGRWRELFRTCARLADGSTYDEDREEAVLQATCITLCLPAQRIGQLTEQIQDLERRLARLVERHASQLLTAPGRSTLERPPPQHRPGVAPSLAVPARALSPGGGLCR</sequence>
<gene>
    <name evidence="2" type="ORF">SL103_20790</name>
</gene>